<proteinExistence type="predicted"/>
<evidence type="ECO:0000256" key="1">
    <source>
        <dbReference type="SAM" id="MobiDB-lite"/>
    </source>
</evidence>
<feature type="region of interest" description="Disordered" evidence="1">
    <location>
        <begin position="51"/>
        <end position="72"/>
    </location>
</feature>
<name>A0A174VXH1_9FIRM</name>
<evidence type="ECO:0000256" key="2">
    <source>
        <dbReference type="SAM" id="SignalP"/>
    </source>
</evidence>
<dbReference type="Proteomes" id="UP000095762">
    <property type="component" value="Unassembled WGS sequence"/>
</dbReference>
<evidence type="ECO:0000313" key="3">
    <source>
        <dbReference type="EMBL" id="CUQ35629.1"/>
    </source>
</evidence>
<feature type="chain" id="PRO_5008036297" evidence="2">
    <location>
        <begin position="35"/>
        <end position="1320"/>
    </location>
</feature>
<accession>A0A174VXH1</accession>
<reference evidence="3 4" key="1">
    <citation type="submission" date="2015-09" db="EMBL/GenBank/DDBJ databases">
        <authorList>
            <consortium name="Pathogen Informatics"/>
        </authorList>
    </citation>
    <scope>NUCLEOTIDE SEQUENCE [LARGE SCALE GENOMIC DNA]</scope>
    <source>
        <strain evidence="3 4">2789STDY5834957</strain>
    </source>
</reference>
<dbReference type="RefSeq" id="WP_055060439.1">
    <property type="nucleotide sequence ID" value="NZ_CZBP01000034.1"/>
</dbReference>
<feature type="signal peptide" evidence="2">
    <location>
        <begin position="1"/>
        <end position="34"/>
    </location>
</feature>
<keyword evidence="2" id="KW-0732">Signal</keyword>
<protein>
    <submittedName>
        <fullName evidence="3">Uncharacterized protein</fullName>
    </submittedName>
</protein>
<dbReference type="EMBL" id="CZBP01000034">
    <property type="protein sequence ID" value="CUQ35629.1"/>
    <property type="molecule type" value="Genomic_DNA"/>
</dbReference>
<gene>
    <name evidence="3" type="ORF">ERS852569_03335</name>
</gene>
<organism evidence="3 4">
    <name type="scientific">Blautia obeum</name>
    <dbReference type="NCBI Taxonomy" id="40520"/>
    <lineage>
        <taxon>Bacteria</taxon>
        <taxon>Bacillati</taxon>
        <taxon>Bacillota</taxon>
        <taxon>Clostridia</taxon>
        <taxon>Lachnospirales</taxon>
        <taxon>Lachnospiraceae</taxon>
        <taxon>Blautia</taxon>
    </lineage>
</organism>
<evidence type="ECO:0000313" key="4">
    <source>
        <dbReference type="Proteomes" id="UP000095762"/>
    </source>
</evidence>
<sequence>MTKIKNTKKGMAKKTLSMSLVVAMLATSNVPVWAAEFSDGSDASVATEAPAAETFSDDATKASATADTENTTPVVEDTTADVASESINGNEYKATFAAMTIDGNEVKDTTEWGKKLTTNVTIDTNSAISDASLHFAWTVDGDIFGNKADYSTASASASINLTGDMVGKKVALRAYAIKDDKVVWRSDSNAITVEAKDIAKYITKVEADDPEYTGEILKSVPKITTTEDGLKVTGNKLEDVEKIYNVGYDQNSNYIDVTEKPITITLTPKSSAYKGSVTTTYEIKPKKLNSGEYGGKMIATLKKTSVKYNGSSTGTGTMKVLKSDIELIDKETKADLSNYLAVDKNGYVNVTKNLNTFVSLIHGVPTTGNNKNYEIAGGTADSEDGRRIQATNNIEIENRDLNTVVATIKPVKANGNKVASVDITYKDKDTNEILTIDNDVDVTIPTNAVNVGKYTVTITAKPGKKVTGSTTAELAIYATNIQDTTLKKNGTVTEESTTSSGKTTYKVKDNIKKYYTGEPVTFTTDEIGVPTTSQNAPLTDKDYEITYSNNTNAGTAKMFLIGKSSYENSIKEYSFNILKTPVSKIEANDYVDEIVNAKPEDYKAAMGLTVKAQVPGTNKILTLEEGKDYTVKYDIINNGTEVKASVTLNTSATANFDNSGNVTLEKKVNIVKATLKPENIKLRETSFTYNGQPVEPAFDVVVGGQILPGPGAKDSDDNDISAYTYNYTNNVNAGTATLTVKGTGDYKGTASVTYTIQSADASKLVGAIATQEYRGYSLHIPANKIDLTLGGKKIDVASNFTLTYGENKEVGEGTVTLTPKNNNFTGTKTLTFKICGEMLSTDPASGFKYVDKDGFTIDTNKKKFKYDGTEQTFAKTTLDNKTGKALTAGTDYEIKYVDNVYGQKGIDGSTSKQYAAVLAIAKGKFGGNLTSTTHSISVKDGVYTDAAGNKITNVFAIDFIEIEQETIDSSNVSVSNGTYAAGLPVKPSVKIVVKGRTLVEGTDYDLDVSANKDVINATAKNSLVVTIVPKNGYKKQDNTLVNLPWGIDKFNLANADVTVDGDKITVKCGKVEVPSNEYTVTKDAAANKVTVTATKDNKNYTGSKTVSAVVTDPTERPAAPMISSVKVVGNKATAILSGDSEGAAGYDYVISTDRDCITNKDYDSVNKNQVQTSTTFKYVQQGTYYAYCHAWKRDENGKKVFSDWSNAYPFVVSAITPDAPVITNVKVSGSTIKVTYKAAANATGYDVVLGTGSKKENGETRPYQYGNHKKLNLKEGTVTATFKNVPKGTWVVGMHAFNRTSEDGKKVFSPWSNLKKATVK</sequence>